<evidence type="ECO:0000256" key="3">
    <source>
        <dbReference type="ARBA" id="ARBA00007931"/>
    </source>
</evidence>
<keyword evidence="11" id="KW-0479">Metal-binding</keyword>
<dbReference type="GO" id="GO:0004222">
    <property type="term" value="F:metalloendopeptidase activity"/>
    <property type="evidence" value="ECO:0007669"/>
    <property type="project" value="InterPro"/>
</dbReference>
<dbReference type="InterPro" id="IPR001478">
    <property type="entry name" value="PDZ"/>
</dbReference>
<dbReference type="Gene3D" id="2.30.42.10">
    <property type="match status" value="1"/>
</dbReference>
<dbReference type="PANTHER" id="PTHR42837">
    <property type="entry name" value="REGULATOR OF SIGMA-E PROTEASE RSEP"/>
    <property type="match status" value="1"/>
</dbReference>
<evidence type="ECO:0000259" key="12">
    <source>
        <dbReference type="SMART" id="SM00228"/>
    </source>
</evidence>
<evidence type="ECO:0000256" key="4">
    <source>
        <dbReference type="ARBA" id="ARBA00022670"/>
    </source>
</evidence>
<dbReference type="InterPro" id="IPR004387">
    <property type="entry name" value="Pept_M50_Zn"/>
</dbReference>
<dbReference type="NCBIfam" id="TIGR00054">
    <property type="entry name" value="RIP metalloprotease RseP"/>
    <property type="match status" value="1"/>
</dbReference>
<feature type="domain" description="PDZ" evidence="12">
    <location>
        <begin position="127"/>
        <end position="206"/>
    </location>
</feature>
<feature type="transmembrane region" description="Helical" evidence="11">
    <location>
        <begin position="12"/>
        <end position="32"/>
    </location>
</feature>
<protein>
    <recommendedName>
        <fullName evidence="11">Zinc metalloprotease</fullName>
        <ecNumber evidence="11">3.4.24.-</ecNumber>
    </recommendedName>
</protein>
<dbReference type="EC" id="3.4.24.-" evidence="11"/>
<feature type="transmembrane region" description="Helical" evidence="11">
    <location>
        <begin position="303"/>
        <end position="324"/>
    </location>
</feature>
<feature type="transmembrane region" description="Helical" evidence="11">
    <location>
        <begin position="118"/>
        <end position="142"/>
    </location>
</feature>
<dbReference type="GO" id="GO:0006508">
    <property type="term" value="P:proteolysis"/>
    <property type="evidence" value="ECO:0007669"/>
    <property type="project" value="UniProtKB-KW"/>
</dbReference>
<dbReference type="AlphaFoldDB" id="A0A1B2ENA1"/>
<dbReference type="SMART" id="SM00228">
    <property type="entry name" value="PDZ"/>
    <property type="match status" value="1"/>
</dbReference>
<keyword evidence="10 11" id="KW-0472">Membrane</keyword>
<dbReference type="Pfam" id="PF02163">
    <property type="entry name" value="Peptidase_M50"/>
    <property type="match status" value="1"/>
</dbReference>
<evidence type="ECO:0000256" key="5">
    <source>
        <dbReference type="ARBA" id="ARBA00022692"/>
    </source>
</evidence>
<evidence type="ECO:0000256" key="2">
    <source>
        <dbReference type="ARBA" id="ARBA00004141"/>
    </source>
</evidence>
<dbReference type="EMBL" id="CP016616">
    <property type="protein sequence ID" value="ANY81456.1"/>
    <property type="molecule type" value="Genomic_DNA"/>
</dbReference>
<evidence type="ECO:0000256" key="1">
    <source>
        <dbReference type="ARBA" id="ARBA00001947"/>
    </source>
</evidence>
<dbReference type="CDD" id="cd23081">
    <property type="entry name" value="cpPDZ_EcRseP-like"/>
    <property type="match status" value="1"/>
</dbReference>
<evidence type="ECO:0000256" key="6">
    <source>
        <dbReference type="ARBA" id="ARBA00022801"/>
    </source>
</evidence>
<comment type="cofactor">
    <cofactor evidence="1 11">
        <name>Zn(2+)</name>
        <dbReference type="ChEBI" id="CHEBI:29105"/>
    </cofactor>
</comment>
<dbReference type="KEGG" id="moc:BB934_27185"/>
<dbReference type="GO" id="GO:0016020">
    <property type="term" value="C:membrane"/>
    <property type="evidence" value="ECO:0007669"/>
    <property type="project" value="UniProtKB-SubCell"/>
</dbReference>
<feature type="transmembrane region" description="Helical" evidence="11">
    <location>
        <begin position="38"/>
        <end position="59"/>
    </location>
</feature>
<evidence type="ECO:0000256" key="8">
    <source>
        <dbReference type="ARBA" id="ARBA00022989"/>
    </source>
</evidence>
<name>A0A1B2ENA1_9HYPH</name>
<dbReference type="InterPro" id="IPR008915">
    <property type="entry name" value="Peptidase_M50"/>
</dbReference>
<dbReference type="OrthoDB" id="9782003at2"/>
<accession>A0A1B2ENA1</accession>
<comment type="subcellular location">
    <subcellularLocation>
        <location evidence="2">Membrane</location>
        <topology evidence="2">Multi-pass membrane protein</topology>
    </subcellularLocation>
</comment>
<dbReference type="PANTHER" id="PTHR42837:SF2">
    <property type="entry name" value="MEMBRANE METALLOPROTEASE ARASP2, CHLOROPLASTIC-RELATED"/>
    <property type="match status" value="1"/>
</dbReference>
<evidence type="ECO:0000256" key="10">
    <source>
        <dbReference type="ARBA" id="ARBA00023136"/>
    </source>
</evidence>
<evidence type="ECO:0000256" key="9">
    <source>
        <dbReference type="ARBA" id="ARBA00023049"/>
    </source>
</evidence>
<keyword evidence="7 11" id="KW-0862">Zinc</keyword>
<keyword evidence="9 11" id="KW-0482">Metalloprotease</keyword>
<evidence type="ECO:0000256" key="7">
    <source>
        <dbReference type="ARBA" id="ARBA00022833"/>
    </source>
</evidence>
<evidence type="ECO:0000313" key="13">
    <source>
        <dbReference type="EMBL" id="ANY81456.1"/>
    </source>
</evidence>
<sequence length="387" mass="41828">MEFFTMISGATGSLFLTLISFLVVLTVVVFIHEFGHFWVGRLCGVGVTAFSIGFGRELVGWTDKKGTRWKISAIPLGGYVKFVGDLNAASVPDQDQLDRMPLDQRAISFPHQNVAKRAAIVAAGPIANFILAIAIFAGFNYFNGRQVLEPRIEAVQAGSAAEKAGFQPKDLILTVDGRQIQTFADMQLIVSSSAGEPLNFTVERSGETVALTAIPNFVERTSPFGKQRIGLLGVEASRDPSAIKRLTYTPWGALKAAVVETWNLVDRTLNFIRRLVLGWESADQLSGPIGIARASGTAFDLGGVYSLVSLIGFMSVSIGLINLFPIPLLDGGHLLFYAIEAVRGRPLSEKAQEIGFRIGFALVAMLMLFATWNDLVHLGSSFLAQGS</sequence>
<feature type="transmembrane region" description="Helical" evidence="11">
    <location>
        <begin position="354"/>
        <end position="372"/>
    </location>
</feature>
<evidence type="ECO:0000256" key="11">
    <source>
        <dbReference type="RuleBase" id="RU362031"/>
    </source>
</evidence>
<keyword evidence="8 11" id="KW-1133">Transmembrane helix</keyword>
<keyword evidence="5 11" id="KW-0812">Transmembrane</keyword>
<gene>
    <name evidence="13" type="ORF">BB934_27185</name>
</gene>
<dbReference type="RefSeq" id="WP_099512512.1">
    <property type="nucleotide sequence ID" value="NZ_CP016616.1"/>
</dbReference>
<proteinExistence type="inferred from homology"/>
<dbReference type="Pfam" id="PF17820">
    <property type="entry name" value="PDZ_6"/>
    <property type="match status" value="1"/>
</dbReference>
<dbReference type="InterPro" id="IPR036034">
    <property type="entry name" value="PDZ_sf"/>
</dbReference>
<keyword evidence="4 13" id="KW-0645">Protease</keyword>
<dbReference type="GO" id="GO:0046872">
    <property type="term" value="F:metal ion binding"/>
    <property type="evidence" value="ECO:0007669"/>
    <property type="project" value="UniProtKB-KW"/>
</dbReference>
<keyword evidence="6 11" id="KW-0378">Hydrolase</keyword>
<reference evidence="13" key="1">
    <citation type="submission" date="2016-07" db="EMBL/GenBank/DDBJ databases">
        <title>Microvirga ossetica sp. nov. a new species of rhizobia isolated from root nodules of the legume species Vicia alpestris Steven originated from North Ossetia region in the Caucasus.</title>
        <authorList>
            <person name="Safronova V.I."/>
            <person name="Kuznetsova I.G."/>
            <person name="Sazanova A.L."/>
            <person name="Belimov A."/>
            <person name="Andronov E."/>
            <person name="Osledkin Y.S."/>
            <person name="Onishchuk O.P."/>
            <person name="Kurchak O.N."/>
            <person name="Shaposhnikov A.I."/>
            <person name="Willems A."/>
            <person name="Tikhonovich I.A."/>
        </authorList>
    </citation>
    <scope>NUCLEOTIDE SEQUENCE [LARGE SCALE GENOMIC DNA]</scope>
    <source>
        <strain evidence="13">V5/3M</strain>
    </source>
</reference>
<dbReference type="CDD" id="cd06163">
    <property type="entry name" value="S2P-M50_PDZ_RseP-like"/>
    <property type="match status" value="1"/>
</dbReference>
<dbReference type="SUPFAM" id="SSF50156">
    <property type="entry name" value="PDZ domain-like"/>
    <property type="match status" value="1"/>
</dbReference>
<dbReference type="InterPro" id="IPR041489">
    <property type="entry name" value="PDZ_6"/>
</dbReference>
<organism evidence="13">
    <name type="scientific">Microvirga ossetica</name>
    <dbReference type="NCBI Taxonomy" id="1882682"/>
    <lineage>
        <taxon>Bacteria</taxon>
        <taxon>Pseudomonadati</taxon>
        <taxon>Pseudomonadota</taxon>
        <taxon>Alphaproteobacteria</taxon>
        <taxon>Hyphomicrobiales</taxon>
        <taxon>Methylobacteriaceae</taxon>
        <taxon>Microvirga</taxon>
    </lineage>
</organism>
<comment type="similarity">
    <text evidence="3 11">Belongs to the peptidase M50B family.</text>
</comment>